<keyword evidence="1" id="KW-1133">Transmembrane helix</keyword>
<organism evidence="2 3">
    <name type="scientific">Rhodococcus tukisamuensis</name>
    <dbReference type="NCBI Taxonomy" id="168276"/>
    <lineage>
        <taxon>Bacteria</taxon>
        <taxon>Bacillati</taxon>
        <taxon>Actinomycetota</taxon>
        <taxon>Actinomycetes</taxon>
        <taxon>Mycobacteriales</taxon>
        <taxon>Nocardiaceae</taxon>
        <taxon>Rhodococcus</taxon>
    </lineage>
</organism>
<evidence type="ECO:0000256" key="1">
    <source>
        <dbReference type="SAM" id="Phobius"/>
    </source>
</evidence>
<dbReference type="RefSeq" id="WP_092776002.1">
    <property type="nucleotide sequence ID" value="NZ_FNAB01000004.1"/>
</dbReference>
<dbReference type="EMBL" id="FNAB01000004">
    <property type="protein sequence ID" value="SDD39180.1"/>
    <property type="molecule type" value="Genomic_DNA"/>
</dbReference>
<dbReference type="Proteomes" id="UP000199417">
    <property type="component" value="Unassembled WGS sequence"/>
</dbReference>
<evidence type="ECO:0000313" key="3">
    <source>
        <dbReference type="Proteomes" id="UP000199417"/>
    </source>
</evidence>
<feature type="transmembrane region" description="Helical" evidence="1">
    <location>
        <begin position="12"/>
        <end position="32"/>
    </location>
</feature>
<accession>A0A1G6UCQ7</accession>
<feature type="transmembrane region" description="Helical" evidence="1">
    <location>
        <begin position="44"/>
        <end position="68"/>
    </location>
</feature>
<gene>
    <name evidence="2" type="ORF">SAMN05444580_104150</name>
</gene>
<protein>
    <recommendedName>
        <fullName evidence="4">DUF4190 domain-containing protein</fullName>
    </recommendedName>
</protein>
<keyword evidence="1" id="KW-0812">Transmembrane</keyword>
<sequence length="69" mass="6770">MALMLGALSLVAFWSFGVGVLLGLGAVVAAAVARKRAVAAHRPVTVEAILGGLTGLVGITAGLLFLAAV</sequence>
<dbReference type="AlphaFoldDB" id="A0A1G6UCQ7"/>
<keyword evidence="3" id="KW-1185">Reference proteome</keyword>
<keyword evidence="1" id="KW-0472">Membrane</keyword>
<evidence type="ECO:0000313" key="2">
    <source>
        <dbReference type="EMBL" id="SDD39180.1"/>
    </source>
</evidence>
<proteinExistence type="predicted"/>
<name>A0A1G6UCQ7_9NOCA</name>
<evidence type="ECO:0008006" key="4">
    <source>
        <dbReference type="Google" id="ProtNLM"/>
    </source>
</evidence>
<reference evidence="2 3" key="1">
    <citation type="submission" date="2016-10" db="EMBL/GenBank/DDBJ databases">
        <authorList>
            <person name="de Groot N.N."/>
        </authorList>
    </citation>
    <scope>NUCLEOTIDE SEQUENCE [LARGE SCALE GENOMIC DNA]</scope>
    <source>
        <strain evidence="2 3">JCM 11308</strain>
    </source>
</reference>